<name>A0A9X7W2K6_9BACL</name>
<dbReference type="PANTHER" id="PTHR43542">
    <property type="entry name" value="METHYLTRANSFERASE"/>
    <property type="match status" value="1"/>
</dbReference>
<sequence length="195" mass="21394">MRVISGNWKGHRLEAPPGTTARPTTDRVKESMFNLMGPNWSGELAVDLFAGSGALGIEALSRGADHAVFVDKSSRSMGAVRTNLERVQAMSEASLVVADWETGWRRAVEGRSQVGWVFVDPPYAKHLWNPVLRTIAESGVSIVYGIVCEHPKDVALPKEVGSLQLSKERVYGDIAVTIYTDVRATESPTDRETER</sequence>
<dbReference type="PANTHER" id="PTHR43542:SF1">
    <property type="entry name" value="METHYLTRANSFERASE"/>
    <property type="match status" value="1"/>
</dbReference>
<evidence type="ECO:0000313" key="5">
    <source>
        <dbReference type="Proteomes" id="UP000663505"/>
    </source>
</evidence>
<dbReference type="KEGG" id="afx:JZ786_11820"/>
<protein>
    <submittedName>
        <fullName evidence="4">16S rRNA (Guanine(966)-N(2))-methyltransferase RsmD</fullName>
        <ecNumber evidence="4">2.1.1.171</ecNumber>
    </submittedName>
</protein>
<dbReference type="NCBIfam" id="TIGR00095">
    <property type="entry name" value="16S rRNA (guanine(966)-N(2))-methyltransferase RsmD"/>
    <property type="match status" value="1"/>
</dbReference>
<accession>A0A9X7W2K6</accession>
<dbReference type="Pfam" id="PF03602">
    <property type="entry name" value="Cons_hypoth95"/>
    <property type="match status" value="1"/>
</dbReference>
<evidence type="ECO:0000256" key="3">
    <source>
        <dbReference type="SAM" id="MobiDB-lite"/>
    </source>
</evidence>
<dbReference type="Gene3D" id="3.40.50.150">
    <property type="entry name" value="Vaccinia Virus protein VP39"/>
    <property type="match status" value="1"/>
</dbReference>
<gene>
    <name evidence="4" type="primary">rsmD</name>
    <name evidence="4" type="ORF">JZ786_11820</name>
</gene>
<dbReference type="CDD" id="cd02440">
    <property type="entry name" value="AdoMet_MTases"/>
    <property type="match status" value="1"/>
</dbReference>
<dbReference type="EC" id="2.1.1.171" evidence="4"/>
<feature type="region of interest" description="Disordered" evidence="3">
    <location>
        <begin position="1"/>
        <end position="23"/>
    </location>
</feature>
<dbReference type="SUPFAM" id="SSF53335">
    <property type="entry name" value="S-adenosyl-L-methionine-dependent methyltransferases"/>
    <property type="match status" value="1"/>
</dbReference>
<keyword evidence="1 4" id="KW-0489">Methyltransferase</keyword>
<keyword evidence="5" id="KW-1185">Reference proteome</keyword>
<evidence type="ECO:0000313" key="4">
    <source>
        <dbReference type="EMBL" id="QSO49521.1"/>
    </source>
</evidence>
<dbReference type="PIRSF" id="PIRSF004553">
    <property type="entry name" value="CHP00095"/>
    <property type="match status" value="1"/>
</dbReference>
<dbReference type="EMBL" id="CP071182">
    <property type="protein sequence ID" value="QSO49521.1"/>
    <property type="molecule type" value="Genomic_DNA"/>
</dbReference>
<dbReference type="AlphaFoldDB" id="A0A9X7W2K6"/>
<dbReference type="InterPro" id="IPR004398">
    <property type="entry name" value="RNA_MeTrfase_RsmD"/>
</dbReference>
<keyword evidence="2 4" id="KW-0808">Transferase</keyword>
<proteinExistence type="predicted"/>
<organism evidence="4 5">
    <name type="scientific">Alicyclobacillus mengziensis</name>
    <dbReference type="NCBI Taxonomy" id="2931921"/>
    <lineage>
        <taxon>Bacteria</taxon>
        <taxon>Bacillati</taxon>
        <taxon>Bacillota</taxon>
        <taxon>Bacilli</taxon>
        <taxon>Bacillales</taxon>
        <taxon>Alicyclobacillaceae</taxon>
        <taxon>Alicyclobacillus</taxon>
    </lineage>
</organism>
<dbReference type="RefSeq" id="WP_206658831.1">
    <property type="nucleotide sequence ID" value="NZ_CP071182.1"/>
</dbReference>
<evidence type="ECO:0000256" key="2">
    <source>
        <dbReference type="ARBA" id="ARBA00022679"/>
    </source>
</evidence>
<reference evidence="4 5" key="1">
    <citation type="submission" date="2021-02" db="EMBL/GenBank/DDBJ databases">
        <title>Alicyclobacillus curvatus sp. nov. and Alicyclobacillus mengziensis sp. nov., two acidophilic bacteria isolated from acid mine drainage.</title>
        <authorList>
            <person name="Huang Y."/>
        </authorList>
    </citation>
    <scope>NUCLEOTIDE SEQUENCE [LARGE SCALE GENOMIC DNA]</scope>
    <source>
        <strain evidence="4 5">S30H14</strain>
    </source>
</reference>
<dbReference type="GO" id="GO:0052913">
    <property type="term" value="F:16S rRNA (guanine(966)-N(2))-methyltransferase activity"/>
    <property type="evidence" value="ECO:0007669"/>
    <property type="project" value="UniProtKB-EC"/>
</dbReference>
<dbReference type="InterPro" id="IPR029063">
    <property type="entry name" value="SAM-dependent_MTases_sf"/>
</dbReference>
<evidence type="ECO:0000256" key="1">
    <source>
        <dbReference type="ARBA" id="ARBA00022603"/>
    </source>
</evidence>
<dbReference type="Proteomes" id="UP000663505">
    <property type="component" value="Chromosome"/>
</dbReference>